<sequence length="251" mass="27821">MSNLNIRMRDGFIPLRNLGESLSKAGIDQDQSDAFVLDALRRGALLATGCREYRFDDLRMSVPIGERESIRRSWWRGFRSFAYREAGAFSARNNVAGYYLDVASQELIEAMAEANLSDRINCPIAGAQFRRHWTAYHGVRVEALAADGLIQAIAPSIMPASTRGKRGPPDKVTVTGLVAYIDAVVAEISICGKVTMACQHIAERAINQGAVEIEGRPAMPTSDDLEQVKQHLRSKYRSLQRARDRISPPQS</sequence>
<gene>
    <name evidence="1" type="ORF">GCM10010833_33880</name>
</gene>
<evidence type="ECO:0000313" key="1">
    <source>
        <dbReference type="EMBL" id="GGB75860.1"/>
    </source>
</evidence>
<dbReference type="EMBL" id="BMGD01000008">
    <property type="protein sequence ID" value="GGB75860.1"/>
    <property type="molecule type" value="Genomic_DNA"/>
</dbReference>
<comment type="caution">
    <text evidence="1">The sequence shown here is derived from an EMBL/GenBank/DDBJ whole genome shotgun (WGS) entry which is preliminary data.</text>
</comment>
<dbReference type="RefSeq" id="WP_229737116.1">
    <property type="nucleotide sequence ID" value="NZ_BMGD01000008.1"/>
</dbReference>
<protein>
    <submittedName>
        <fullName evidence="1">Uncharacterized protein</fullName>
    </submittedName>
</protein>
<keyword evidence="2" id="KW-1185">Reference proteome</keyword>
<reference evidence="2" key="1">
    <citation type="journal article" date="2019" name="Int. J. Syst. Evol. Microbiol.">
        <title>The Global Catalogue of Microorganisms (GCM) 10K type strain sequencing project: providing services to taxonomists for standard genome sequencing and annotation.</title>
        <authorList>
            <consortium name="The Broad Institute Genomics Platform"/>
            <consortium name="The Broad Institute Genome Sequencing Center for Infectious Disease"/>
            <person name="Wu L."/>
            <person name="Ma J."/>
        </authorList>
    </citation>
    <scope>NUCLEOTIDE SEQUENCE [LARGE SCALE GENOMIC DNA]</scope>
    <source>
        <strain evidence="2">CGMCC 1.12851</strain>
    </source>
</reference>
<proteinExistence type="predicted"/>
<evidence type="ECO:0000313" key="2">
    <source>
        <dbReference type="Proteomes" id="UP000614261"/>
    </source>
</evidence>
<dbReference type="Proteomes" id="UP000614261">
    <property type="component" value="Unassembled WGS sequence"/>
</dbReference>
<accession>A0ABQ1JRL8</accession>
<organism evidence="1 2">
    <name type="scientific">Blastomonas aquatica</name>
    <dbReference type="NCBI Taxonomy" id="1510276"/>
    <lineage>
        <taxon>Bacteria</taxon>
        <taxon>Pseudomonadati</taxon>
        <taxon>Pseudomonadota</taxon>
        <taxon>Alphaproteobacteria</taxon>
        <taxon>Sphingomonadales</taxon>
        <taxon>Sphingomonadaceae</taxon>
        <taxon>Blastomonas</taxon>
    </lineage>
</organism>
<name>A0ABQ1JRL8_9SPHN</name>